<gene>
    <name evidence="1" type="ORF">NDU88_004491</name>
</gene>
<accession>A0AAV7T837</accession>
<evidence type="ECO:0000313" key="1">
    <source>
        <dbReference type="EMBL" id="KAJ1172647.1"/>
    </source>
</evidence>
<keyword evidence="2" id="KW-1185">Reference proteome</keyword>
<name>A0AAV7T837_PLEWA</name>
<sequence>MKAVAGRSTVLLPVEVALGTSLFLLRGIERQQTEPQASSNFAVLTFFTPILLSLLSSDPSLSRLMAGVAAGASQGSPVSTLCGHPLALHQWPWALGCL</sequence>
<reference evidence="1" key="1">
    <citation type="journal article" date="2022" name="bioRxiv">
        <title>Sequencing and chromosome-scale assembly of the giantPleurodeles waltlgenome.</title>
        <authorList>
            <person name="Brown T."/>
            <person name="Elewa A."/>
            <person name="Iarovenko S."/>
            <person name="Subramanian E."/>
            <person name="Araus A.J."/>
            <person name="Petzold A."/>
            <person name="Susuki M."/>
            <person name="Suzuki K.-i.T."/>
            <person name="Hayashi T."/>
            <person name="Toyoda A."/>
            <person name="Oliveira C."/>
            <person name="Osipova E."/>
            <person name="Leigh N.D."/>
            <person name="Simon A."/>
            <person name="Yun M.H."/>
        </authorList>
    </citation>
    <scope>NUCLEOTIDE SEQUENCE</scope>
    <source>
        <strain evidence="1">20211129_DDA</strain>
        <tissue evidence="1">Liver</tissue>
    </source>
</reference>
<comment type="caution">
    <text evidence="1">The sequence shown here is derived from an EMBL/GenBank/DDBJ whole genome shotgun (WGS) entry which is preliminary data.</text>
</comment>
<dbReference type="Proteomes" id="UP001066276">
    <property type="component" value="Chromosome 4_1"/>
</dbReference>
<proteinExistence type="predicted"/>
<dbReference type="AlphaFoldDB" id="A0AAV7T837"/>
<evidence type="ECO:0000313" key="2">
    <source>
        <dbReference type="Proteomes" id="UP001066276"/>
    </source>
</evidence>
<organism evidence="1 2">
    <name type="scientific">Pleurodeles waltl</name>
    <name type="common">Iberian ribbed newt</name>
    <dbReference type="NCBI Taxonomy" id="8319"/>
    <lineage>
        <taxon>Eukaryota</taxon>
        <taxon>Metazoa</taxon>
        <taxon>Chordata</taxon>
        <taxon>Craniata</taxon>
        <taxon>Vertebrata</taxon>
        <taxon>Euteleostomi</taxon>
        <taxon>Amphibia</taxon>
        <taxon>Batrachia</taxon>
        <taxon>Caudata</taxon>
        <taxon>Salamandroidea</taxon>
        <taxon>Salamandridae</taxon>
        <taxon>Pleurodelinae</taxon>
        <taxon>Pleurodeles</taxon>
    </lineage>
</organism>
<protein>
    <submittedName>
        <fullName evidence="1">Uncharacterized protein</fullName>
    </submittedName>
</protein>
<dbReference type="EMBL" id="JANPWB010000007">
    <property type="protein sequence ID" value="KAJ1172647.1"/>
    <property type="molecule type" value="Genomic_DNA"/>
</dbReference>